<evidence type="ECO:0000313" key="1">
    <source>
        <dbReference type="EMBL" id="MBF6353249.1"/>
    </source>
</evidence>
<protein>
    <submittedName>
        <fullName evidence="1">Uncharacterized protein</fullName>
    </submittedName>
</protein>
<dbReference type="EMBL" id="JADLQN010000001">
    <property type="protein sequence ID" value="MBF6353249.1"/>
    <property type="molecule type" value="Genomic_DNA"/>
</dbReference>
<sequence>MSVQFDDRANGLSELSAHRGDHDAQRVPLLHDPRLRVLLRATADLSDESQGLLIAVADRLRVVERIAAGATAELY</sequence>
<keyword evidence="2" id="KW-1185">Reference proteome</keyword>
<dbReference type="RefSeq" id="WP_195000188.1">
    <property type="nucleotide sequence ID" value="NZ_JADLQN010000001.1"/>
</dbReference>
<evidence type="ECO:0000313" key="2">
    <source>
        <dbReference type="Proteomes" id="UP000707731"/>
    </source>
</evidence>
<proteinExistence type="predicted"/>
<comment type="caution">
    <text evidence="1">The sequence shown here is derived from an EMBL/GenBank/DDBJ whole genome shotgun (WGS) entry which is preliminary data.</text>
</comment>
<accession>A0ABS0D8R3</accession>
<dbReference type="Proteomes" id="UP000707731">
    <property type="component" value="Unassembled WGS sequence"/>
</dbReference>
<name>A0ABS0D8R3_9NOCA</name>
<gene>
    <name evidence="1" type="ORF">IU449_01570</name>
</gene>
<reference evidence="1 2" key="1">
    <citation type="submission" date="2020-10" db="EMBL/GenBank/DDBJ databases">
        <title>Identification of Nocardia species via Next-generation sequencing and recognition of intraspecies genetic diversity.</title>
        <authorList>
            <person name="Li P."/>
            <person name="Li P."/>
            <person name="Lu B."/>
        </authorList>
    </citation>
    <scope>NUCLEOTIDE SEQUENCE [LARGE SCALE GENOMIC DNA]</scope>
    <source>
        <strain evidence="1 2">BJ06-0143</strain>
    </source>
</reference>
<organism evidence="1 2">
    <name type="scientific">Nocardia higoensis</name>
    <dbReference type="NCBI Taxonomy" id="228599"/>
    <lineage>
        <taxon>Bacteria</taxon>
        <taxon>Bacillati</taxon>
        <taxon>Actinomycetota</taxon>
        <taxon>Actinomycetes</taxon>
        <taxon>Mycobacteriales</taxon>
        <taxon>Nocardiaceae</taxon>
        <taxon>Nocardia</taxon>
    </lineage>
</organism>